<reference evidence="1" key="1">
    <citation type="journal article" date="2021" name="bioRxiv">
        <title>Whole Genome Assembly and Annotation of Northern Wild Rice, Zizania palustris L., Supports a Whole Genome Duplication in the Zizania Genus.</title>
        <authorList>
            <person name="Haas M."/>
            <person name="Kono T."/>
            <person name="Macchietto M."/>
            <person name="Millas R."/>
            <person name="McGilp L."/>
            <person name="Shao M."/>
            <person name="Duquette J."/>
            <person name="Hirsch C.N."/>
            <person name="Kimball J."/>
        </authorList>
    </citation>
    <scope>NUCLEOTIDE SEQUENCE</scope>
    <source>
        <tissue evidence="1">Fresh leaf tissue</tissue>
    </source>
</reference>
<proteinExistence type="predicted"/>
<keyword evidence="2" id="KW-1185">Reference proteome</keyword>
<dbReference type="EMBL" id="JAAALK010000081">
    <property type="protein sequence ID" value="KAG8090622.1"/>
    <property type="molecule type" value="Genomic_DNA"/>
</dbReference>
<accession>A0A8J5WKM0</accession>
<gene>
    <name evidence="1" type="ORF">GUJ93_ZPchr0011g27919</name>
</gene>
<comment type="caution">
    <text evidence="1">The sequence shown here is derived from an EMBL/GenBank/DDBJ whole genome shotgun (WGS) entry which is preliminary data.</text>
</comment>
<dbReference type="AlphaFoldDB" id="A0A8J5WKM0"/>
<sequence length="109" mass="11866">MQGDGVTLTRLANSEAVALLHCINIGIREGTCGRHHLMGMSPLSCVGQWPEQLNGLNQEQSSCRLVSFAVVPCTVVDLLNKCPWLLPAAAAMKSFPLVMCERTMDFTHP</sequence>
<dbReference type="Proteomes" id="UP000729402">
    <property type="component" value="Unassembled WGS sequence"/>
</dbReference>
<name>A0A8J5WKM0_ZIZPA</name>
<evidence type="ECO:0000313" key="1">
    <source>
        <dbReference type="EMBL" id="KAG8090622.1"/>
    </source>
</evidence>
<organism evidence="1 2">
    <name type="scientific">Zizania palustris</name>
    <name type="common">Northern wild rice</name>
    <dbReference type="NCBI Taxonomy" id="103762"/>
    <lineage>
        <taxon>Eukaryota</taxon>
        <taxon>Viridiplantae</taxon>
        <taxon>Streptophyta</taxon>
        <taxon>Embryophyta</taxon>
        <taxon>Tracheophyta</taxon>
        <taxon>Spermatophyta</taxon>
        <taxon>Magnoliopsida</taxon>
        <taxon>Liliopsida</taxon>
        <taxon>Poales</taxon>
        <taxon>Poaceae</taxon>
        <taxon>BOP clade</taxon>
        <taxon>Oryzoideae</taxon>
        <taxon>Oryzeae</taxon>
        <taxon>Zizaniinae</taxon>
        <taxon>Zizania</taxon>
    </lineage>
</organism>
<protein>
    <submittedName>
        <fullName evidence="1">Uncharacterized protein</fullName>
    </submittedName>
</protein>
<evidence type="ECO:0000313" key="2">
    <source>
        <dbReference type="Proteomes" id="UP000729402"/>
    </source>
</evidence>
<reference evidence="1" key="2">
    <citation type="submission" date="2021-02" db="EMBL/GenBank/DDBJ databases">
        <authorList>
            <person name="Kimball J.A."/>
            <person name="Haas M.W."/>
            <person name="Macchietto M."/>
            <person name="Kono T."/>
            <person name="Duquette J."/>
            <person name="Shao M."/>
        </authorList>
    </citation>
    <scope>NUCLEOTIDE SEQUENCE</scope>
    <source>
        <tissue evidence="1">Fresh leaf tissue</tissue>
    </source>
</reference>